<sequence length="609" mass="68897">MDENTVGSTSTSSGSDLYRVADLEILPAGEHYLLVAVRRSREVSFLRRDVVDLLTHCHLWQTLDAHVQAYSQLRPLPANVLRTLRREVQRLAQRGYLIRQTDLLAELRACATPTRTSQIASIVFPTCERVELLHRGLISYIENTRHFERRNDFVIADDSAASATRADYRQMLATLKARYGVMLSYAGREEKEAYVSALATRGGIPKDIVHFACLGDPVYGLPTIGANRNVLLLHTVGDLILSADDDTVCRVASSPEAMEQLAWVADANPLEAWFFADRAEALRALQFEECDPLVAHEHWLGQPLREAVATYGVDSVPAIEQVDAELLPRVLAQPKQIAVTLNGMVGDCCWDNPDFYLFQSGDTYRRLTRSEQAYRCARGSREMIQAVRRTTLVQHLNALFALCMGLDNRGFLPPFTPLGRGEEIGFVLALTKCVDSAYAVYLNQVIQHLPGQVRTFQQRPLFRLDISSCLPFCIGQSDPGFVHDPTERLRRIGQQVQDIGRLPEKDFEELMRLFIWKSASGFISQLEERLHDGVEQRPSFWRQDAQELILQARQQALQPSEQWYTLKGGAEQLQRVLVRCGQVLEWWPTMVETARKLRAEGLRLAKPIL</sequence>
<protein>
    <submittedName>
        <fullName evidence="1">Uncharacterized protein</fullName>
    </submittedName>
</protein>
<evidence type="ECO:0000313" key="2">
    <source>
        <dbReference type="Proteomes" id="UP001344906"/>
    </source>
</evidence>
<reference evidence="1 2" key="1">
    <citation type="submission" date="2023-02" db="EMBL/GenBank/DDBJ databases">
        <title>Dictyobacter halimunensis sp. nov., a new member of the class Ktedonobacteria from forest soil in a geothermal area.</title>
        <authorList>
            <person name="Rachmania M.K."/>
            <person name="Ningsih F."/>
            <person name="Sakai Y."/>
            <person name="Yabe S."/>
            <person name="Yokota A."/>
            <person name="Sjamsuridzal W."/>
        </authorList>
    </citation>
    <scope>NUCLEOTIDE SEQUENCE [LARGE SCALE GENOMIC DNA]</scope>
    <source>
        <strain evidence="1 2">S3.2.2.5</strain>
    </source>
</reference>
<gene>
    <name evidence="1" type="ORF">KDH_08310</name>
</gene>
<dbReference type="Proteomes" id="UP001344906">
    <property type="component" value="Unassembled WGS sequence"/>
</dbReference>
<keyword evidence="2" id="KW-1185">Reference proteome</keyword>
<organism evidence="1 2">
    <name type="scientific">Dictyobacter halimunensis</name>
    <dbReference type="NCBI Taxonomy" id="3026934"/>
    <lineage>
        <taxon>Bacteria</taxon>
        <taxon>Bacillati</taxon>
        <taxon>Chloroflexota</taxon>
        <taxon>Ktedonobacteria</taxon>
        <taxon>Ktedonobacterales</taxon>
        <taxon>Dictyobacteraceae</taxon>
        <taxon>Dictyobacter</taxon>
    </lineage>
</organism>
<name>A0ABQ6FLU0_9CHLR</name>
<dbReference type="EMBL" id="BSRI01000001">
    <property type="protein sequence ID" value="GLV53980.1"/>
    <property type="molecule type" value="Genomic_DNA"/>
</dbReference>
<accession>A0ABQ6FLU0</accession>
<comment type="caution">
    <text evidence="1">The sequence shown here is derived from an EMBL/GenBank/DDBJ whole genome shotgun (WGS) entry which is preliminary data.</text>
</comment>
<proteinExistence type="predicted"/>
<evidence type="ECO:0000313" key="1">
    <source>
        <dbReference type="EMBL" id="GLV53980.1"/>
    </source>
</evidence>
<dbReference type="RefSeq" id="WP_338247699.1">
    <property type="nucleotide sequence ID" value="NZ_BSRI01000001.1"/>
</dbReference>